<comment type="caution">
    <text evidence="2">The sequence shown here is derived from an EMBL/GenBank/DDBJ whole genome shotgun (WGS) entry which is preliminary data.</text>
</comment>
<feature type="region of interest" description="Disordered" evidence="1">
    <location>
        <begin position="1"/>
        <end position="27"/>
    </location>
</feature>
<evidence type="ECO:0000313" key="3">
    <source>
        <dbReference type="Proteomes" id="UP000235162"/>
    </source>
</evidence>
<gene>
    <name evidence="2" type="ORF">C0029_16045</name>
</gene>
<organism evidence="2 3">
    <name type="scientific">Halioglobus japonicus</name>
    <dbReference type="NCBI Taxonomy" id="930805"/>
    <lineage>
        <taxon>Bacteria</taxon>
        <taxon>Pseudomonadati</taxon>
        <taxon>Pseudomonadota</taxon>
        <taxon>Gammaproteobacteria</taxon>
        <taxon>Cellvibrionales</taxon>
        <taxon>Halieaceae</taxon>
        <taxon>Halioglobus</taxon>
    </lineage>
</organism>
<sequence>MQCESSLKPRVEPGEDPESAAPKGWINARTPNDAKIFVLGKLDDGFVQATAAAGGIVSAGPGAHPEPGY</sequence>
<evidence type="ECO:0000256" key="1">
    <source>
        <dbReference type="SAM" id="MobiDB-lite"/>
    </source>
</evidence>
<dbReference type="AlphaFoldDB" id="A0AAP8MCD9"/>
<keyword evidence="3" id="KW-1185">Reference proteome</keyword>
<name>A0AAP8MCD9_9GAMM</name>
<proteinExistence type="predicted"/>
<dbReference type="KEGG" id="hja:BST95_01780"/>
<dbReference type="EMBL" id="PKUR01000004">
    <property type="protein sequence ID" value="PLW85044.1"/>
    <property type="molecule type" value="Genomic_DNA"/>
</dbReference>
<protein>
    <submittedName>
        <fullName evidence="2">Uncharacterized protein</fullName>
    </submittedName>
</protein>
<accession>A0AAP8MCD9</accession>
<reference evidence="2 3" key="1">
    <citation type="submission" date="2018-01" db="EMBL/GenBank/DDBJ databases">
        <title>The draft genome sequence of Halioglobus japonicus S1-36.</title>
        <authorList>
            <person name="Du Z.-J."/>
            <person name="Shi M.-J."/>
        </authorList>
    </citation>
    <scope>NUCLEOTIDE SEQUENCE [LARGE SCALE GENOMIC DNA]</scope>
    <source>
        <strain evidence="2 3">S1-36</strain>
    </source>
</reference>
<evidence type="ECO:0000313" key="2">
    <source>
        <dbReference type="EMBL" id="PLW85044.1"/>
    </source>
</evidence>
<dbReference type="Proteomes" id="UP000235162">
    <property type="component" value="Unassembled WGS sequence"/>
</dbReference>